<evidence type="ECO:0000256" key="1">
    <source>
        <dbReference type="SAM" id="MobiDB-lite"/>
    </source>
</evidence>
<sequence>MSPHGDCKQRRRPERRLRSHKSVSVTNPPLHAPPSFPSRPSAFQNTVLQRLHYPPAPRYVATVVVELPLERTNKAIAAAAAPACARTIPAFERNLQAGFPMRGKKEKGKMENEVKKKEKNFKNIFQVKHV</sequence>
<accession>A0A2K1JPB5</accession>
<evidence type="ECO:0000313" key="2">
    <source>
        <dbReference type="EMBL" id="PNR43361.1"/>
    </source>
</evidence>
<reference evidence="3" key="3">
    <citation type="submission" date="2020-12" db="UniProtKB">
        <authorList>
            <consortium name="EnsemblPlants"/>
        </authorList>
    </citation>
    <scope>IDENTIFICATION</scope>
</reference>
<reference evidence="2 4" key="1">
    <citation type="journal article" date="2008" name="Science">
        <title>The Physcomitrella genome reveals evolutionary insights into the conquest of land by plants.</title>
        <authorList>
            <person name="Rensing S."/>
            <person name="Lang D."/>
            <person name="Zimmer A."/>
            <person name="Terry A."/>
            <person name="Salamov A."/>
            <person name="Shapiro H."/>
            <person name="Nishiyama T."/>
            <person name="Perroud P.-F."/>
            <person name="Lindquist E."/>
            <person name="Kamisugi Y."/>
            <person name="Tanahashi T."/>
            <person name="Sakakibara K."/>
            <person name="Fujita T."/>
            <person name="Oishi K."/>
            <person name="Shin-I T."/>
            <person name="Kuroki Y."/>
            <person name="Toyoda A."/>
            <person name="Suzuki Y."/>
            <person name="Hashimoto A."/>
            <person name="Yamaguchi K."/>
            <person name="Sugano A."/>
            <person name="Kohara Y."/>
            <person name="Fujiyama A."/>
            <person name="Anterola A."/>
            <person name="Aoki S."/>
            <person name="Ashton N."/>
            <person name="Barbazuk W.B."/>
            <person name="Barker E."/>
            <person name="Bennetzen J."/>
            <person name="Bezanilla M."/>
            <person name="Blankenship R."/>
            <person name="Cho S.H."/>
            <person name="Dutcher S."/>
            <person name="Estelle M."/>
            <person name="Fawcett J.A."/>
            <person name="Gundlach H."/>
            <person name="Hanada K."/>
            <person name="Heyl A."/>
            <person name="Hicks K.A."/>
            <person name="Hugh J."/>
            <person name="Lohr M."/>
            <person name="Mayer K."/>
            <person name="Melkozernov A."/>
            <person name="Murata T."/>
            <person name="Nelson D."/>
            <person name="Pils B."/>
            <person name="Prigge M."/>
            <person name="Reiss B."/>
            <person name="Renner T."/>
            <person name="Rombauts S."/>
            <person name="Rushton P."/>
            <person name="Sanderfoot A."/>
            <person name="Schween G."/>
            <person name="Shiu S.-H."/>
            <person name="Stueber K."/>
            <person name="Theodoulou F.L."/>
            <person name="Tu H."/>
            <person name="Van de Peer Y."/>
            <person name="Verrier P.J."/>
            <person name="Waters E."/>
            <person name="Wood A."/>
            <person name="Yang L."/>
            <person name="Cove D."/>
            <person name="Cuming A."/>
            <person name="Hasebe M."/>
            <person name="Lucas S."/>
            <person name="Mishler D.B."/>
            <person name="Reski R."/>
            <person name="Grigoriev I."/>
            <person name="Quatrano R.S."/>
            <person name="Boore J.L."/>
        </authorList>
    </citation>
    <scope>NUCLEOTIDE SEQUENCE [LARGE SCALE GENOMIC DNA]</scope>
    <source>
        <strain evidence="3 4">cv. Gransden 2004</strain>
    </source>
</reference>
<organism evidence="2">
    <name type="scientific">Physcomitrium patens</name>
    <name type="common">Spreading-leaved earth moss</name>
    <name type="synonym">Physcomitrella patens</name>
    <dbReference type="NCBI Taxonomy" id="3218"/>
    <lineage>
        <taxon>Eukaryota</taxon>
        <taxon>Viridiplantae</taxon>
        <taxon>Streptophyta</taxon>
        <taxon>Embryophyta</taxon>
        <taxon>Bryophyta</taxon>
        <taxon>Bryophytina</taxon>
        <taxon>Bryopsida</taxon>
        <taxon>Funariidae</taxon>
        <taxon>Funariales</taxon>
        <taxon>Funariaceae</taxon>
        <taxon>Physcomitrium</taxon>
    </lineage>
</organism>
<protein>
    <submittedName>
        <fullName evidence="2 3">Uncharacterized protein</fullName>
    </submittedName>
</protein>
<dbReference type="AlphaFoldDB" id="A0A2K1JPB5"/>
<name>A0A2K1JPB5_PHYPA</name>
<feature type="region of interest" description="Disordered" evidence="1">
    <location>
        <begin position="1"/>
        <end position="41"/>
    </location>
</feature>
<proteinExistence type="predicted"/>
<keyword evidence="4" id="KW-1185">Reference proteome</keyword>
<dbReference type="Proteomes" id="UP000006727">
    <property type="component" value="Chromosome 12"/>
</dbReference>
<dbReference type="EnsemblPlants" id="Pp3c12_3130V3.2">
    <property type="protein sequence ID" value="Pp3c12_3130V3.2"/>
    <property type="gene ID" value="Pp3c12_3130"/>
</dbReference>
<dbReference type="EnsemblPlants" id="Pp3c12_3130V3.1">
    <property type="protein sequence ID" value="Pp3c12_3130V3.1"/>
    <property type="gene ID" value="Pp3c12_3130"/>
</dbReference>
<dbReference type="Gramene" id="Pp3c12_3130V3.2">
    <property type="protein sequence ID" value="Pp3c12_3130V3.2"/>
    <property type="gene ID" value="Pp3c12_3130"/>
</dbReference>
<dbReference type="InParanoid" id="A0A2K1JPB5"/>
<dbReference type="Gramene" id="Pp3c12_3130V3.1">
    <property type="protein sequence ID" value="Pp3c12_3130V3.1"/>
    <property type="gene ID" value="Pp3c12_3130"/>
</dbReference>
<reference evidence="2 4" key="2">
    <citation type="journal article" date="2018" name="Plant J.">
        <title>The Physcomitrella patens chromosome-scale assembly reveals moss genome structure and evolution.</title>
        <authorList>
            <person name="Lang D."/>
            <person name="Ullrich K.K."/>
            <person name="Murat F."/>
            <person name="Fuchs J."/>
            <person name="Jenkins J."/>
            <person name="Haas F.B."/>
            <person name="Piednoel M."/>
            <person name="Gundlach H."/>
            <person name="Van Bel M."/>
            <person name="Meyberg R."/>
            <person name="Vives C."/>
            <person name="Morata J."/>
            <person name="Symeonidi A."/>
            <person name="Hiss M."/>
            <person name="Muchero W."/>
            <person name="Kamisugi Y."/>
            <person name="Saleh O."/>
            <person name="Blanc G."/>
            <person name="Decker E.L."/>
            <person name="van Gessel N."/>
            <person name="Grimwood J."/>
            <person name="Hayes R.D."/>
            <person name="Graham S.W."/>
            <person name="Gunter L.E."/>
            <person name="McDaniel S.F."/>
            <person name="Hoernstein S.N.W."/>
            <person name="Larsson A."/>
            <person name="Li F.W."/>
            <person name="Perroud P.F."/>
            <person name="Phillips J."/>
            <person name="Ranjan P."/>
            <person name="Rokshar D.S."/>
            <person name="Rothfels C.J."/>
            <person name="Schneider L."/>
            <person name="Shu S."/>
            <person name="Stevenson D.W."/>
            <person name="Thummler F."/>
            <person name="Tillich M."/>
            <person name="Villarreal Aguilar J.C."/>
            <person name="Widiez T."/>
            <person name="Wong G.K."/>
            <person name="Wymore A."/>
            <person name="Zhang Y."/>
            <person name="Zimmer A.D."/>
            <person name="Quatrano R.S."/>
            <person name="Mayer K.F.X."/>
            <person name="Goodstein D."/>
            <person name="Casacuberta J.M."/>
            <person name="Vandepoele K."/>
            <person name="Reski R."/>
            <person name="Cuming A.C."/>
            <person name="Tuskan G.A."/>
            <person name="Maumus F."/>
            <person name="Salse J."/>
            <person name="Schmutz J."/>
            <person name="Rensing S.A."/>
        </authorList>
    </citation>
    <scope>NUCLEOTIDE SEQUENCE [LARGE SCALE GENOMIC DNA]</scope>
    <source>
        <strain evidence="3 4">cv. Gransden 2004</strain>
    </source>
</reference>
<evidence type="ECO:0000313" key="3">
    <source>
        <dbReference type="EnsemblPlants" id="Pp3c12_3130V3.1"/>
    </source>
</evidence>
<dbReference type="EMBL" id="ABEU02000012">
    <property type="protein sequence ID" value="PNR43361.1"/>
    <property type="molecule type" value="Genomic_DNA"/>
</dbReference>
<evidence type="ECO:0000313" key="4">
    <source>
        <dbReference type="Proteomes" id="UP000006727"/>
    </source>
</evidence>
<feature type="compositionally biased region" description="Basic residues" evidence="1">
    <location>
        <begin position="9"/>
        <end position="21"/>
    </location>
</feature>
<gene>
    <name evidence="2" type="ORF">PHYPA_015741</name>
</gene>